<evidence type="ECO:0000313" key="2">
    <source>
        <dbReference type="Proteomes" id="UP001218188"/>
    </source>
</evidence>
<comment type="caution">
    <text evidence="1">The sequence shown here is derived from an EMBL/GenBank/DDBJ whole genome shotgun (WGS) entry which is preliminary data.</text>
</comment>
<dbReference type="EMBL" id="JARJCM010000044">
    <property type="protein sequence ID" value="KAJ7036257.1"/>
    <property type="molecule type" value="Genomic_DNA"/>
</dbReference>
<dbReference type="AlphaFoldDB" id="A0AAD6SZC0"/>
<accession>A0AAD6SZC0</accession>
<keyword evidence="2" id="KW-1185">Reference proteome</keyword>
<sequence>MPLSCAHSVRRVPTHAAAMLQLLQCVDARAESCAALVPVRAIHAYLASAPYRCCCTFSRRTLSPIPSCSFSLHVCTHTRRMFFPT</sequence>
<proteinExistence type="predicted"/>
<organism evidence="1 2">
    <name type="scientific">Mycena alexandri</name>
    <dbReference type="NCBI Taxonomy" id="1745969"/>
    <lineage>
        <taxon>Eukaryota</taxon>
        <taxon>Fungi</taxon>
        <taxon>Dikarya</taxon>
        <taxon>Basidiomycota</taxon>
        <taxon>Agaricomycotina</taxon>
        <taxon>Agaricomycetes</taxon>
        <taxon>Agaricomycetidae</taxon>
        <taxon>Agaricales</taxon>
        <taxon>Marasmiineae</taxon>
        <taxon>Mycenaceae</taxon>
        <taxon>Mycena</taxon>
    </lineage>
</organism>
<gene>
    <name evidence="1" type="ORF">C8F04DRAFT_1095790</name>
</gene>
<evidence type="ECO:0000313" key="1">
    <source>
        <dbReference type="EMBL" id="KAJ7036257.1"/>
    </source>
</evidence>
<name>A0AAD6SZC0_9AGAR</name>
<protein>
    <submittedName>
        <fullName evidence="1">Uncharacterized protein</fullName>
    </submittedName>
</protein>
<reference evidence="1" key="1">
    <citation type="submission" date="2023-03" db="EMBL/GenBank/DDBJ databases">
        <title>Massive genome expansion in bonnet fungi (Mycena s.s.) driven by repeated elements and novel gene families across ecological guilds.</title>
        <authorList>
            <consortium name="Lawrence Berkeley National Laboratory"/>
            <person name="Harder C.B."/>
            <person name="Miyauchi S."/>
            <person name="Viragh M."/>
            <person name="Kuo A."/>
            <person name="Thoen E."/>
            <person name="Andreopoulos B."/>
            <person name="Lu D."/>
            <person name="Skrede I."/>
            <person name="Drula E."/>
            <person name="Henrissat B."/>
            <person name="Morin E."/>
            <person name="Kohler A."/>
            <person name="Barry K."/>
            <person name="LaButti K."/>
            <person name="Morin E."/>
            <person name="Salamov A."/>
            <person name="Lipzen A."/>
            <person name="Mereny Z."/>
            <person name="Hegedus B."/>
            <person name="Baldrian P."/>
            <person name="Stursova M."/>
            <person name="Weitz H."/>
            <person name="Taylor A."/>
            <person name="Grigoriev I.V."/>
            <person name="Nagy L.G."/>
            <person name="Martin F."/>
            <person name="Kauserud H."/>
        </authorList>
    </citation>
    <scope>NUCLEOTIDE SEQUENCE</scope>
    <source>
        <strain evidence="1">CBHHK200</strain>
    </source>
</reference>
<dbReference type="Proteomes" id="UP001218188">
    <property type="component" value="Unassembled WGS sequence"/>
</dbReference>